<evidence type="ECO:0000256" key="5">
    <source>
        <dbReference type="ARBA" id="ARBA00013089"/>
    </source>
</evidence>
<dbReference type="OrthoDB" id="9813814at2"/>
<dbReference type="InterPro" id="IPR009006">
    <property type="entry name" value="Ala_racemase/Decarboxylase_C"/>
</dbReference>
<comment type="caution">
    <text evidence="13">The sequence shown here is derived from an EMBL/GenBank/DDBJ whole genome shotgun (WGS) entry which is preliminary data.</text>
</comment>
<evidence type="ECO:0000256" key="8">
    <source>
        <dbReference type="ARBA" id="ARBA00037912"/>
    </source>
</evidence>
<comment type="function">
    <text evidence="9">Catalyzes the interconversion of L-alanine and D-alanine. May also act on other amino acids.</text>
</comment>
<gene>
    <name evidence="13" type="primary">alr</name>
    <name evidence="13" type="ORF">DS2_00005</name>
</gene>
<evidence type="ECO:0000256" key="3">
    <source>
        <dbReference type="ARBA" id="ARBA00004752"/>
    </source>
</evidence>
<dbReference type="NCBIfam" id="TIGR00492">
    <property type="entry name" value="alr"/>
    <property type="match status" value="1"/>
</dbReference>
<comment type="pathway">
    <text evidence="3">Cell wall biogenesis; peptidoglycan biosynthesis.</text>
</comment>
<dbReference type="Gene3D" id="3.20.20.10">
    <property type="entry name" value="Alanine racemase"/>
    <property type="match status" value="1"/>
</dbReference>
<feature type="active site" description="Proton acceptor; specific for D-alanine" evidence="9">
    <location>
        <position position="34"/>
    </location>
</feature>
<evidence type="ECO:0000313" key="14">
    <source>
        <dbReference type="Proteomes" id="UP000019276"/>
    </source>
</evidence>
<dbReference type="SUPFAM" id="SSF51419">
    <property type="entry name" value="PLP-binding barrel"/>
    <property type="match status" value="1"/>
</dbReference>
<dbReference type="InterPro" id="IPR029066">
    <property type="entry name" value="PLP-binding_barrel"/>
</dbReference>
<evidence type="ECO:0000256" key="7">
    <source>
        <dbReference type="ARBA" id="ARBA00023235"/>
    </source>
</evidence>
<dbReference type="PANTHER" id="PTHR30511:SF4">
    <property type="entry name" value="ALANINE RACEMASE, BIOSYNTHETIC"/>
    <property type="match status" value="1"/>
</dbReference>
<keyword evidence="14" id="KW-1185">Reference proteome</keyword>
<dbReference type="Pfam" id="PF00842">
    <property type="entry name" value="Ala_racemase_C"/>
    <property type="match status" value="1"/>
</dbReference>
<dbReference type="InterPro" id="IPR001608">
    <property type="entry name" value="Ala_racemase_N"/>
</dbReference>
<comment type="similarity">
    <text evidence="4 9">Belongs to the alanine racemase family.</text>
</comment>
<comment type="pathway">
    <text evidence="8 9">Amino-acid biosynthesis; D-alanine biosynthesis; D-alanine from L-alanine: step 1/1.</text>
</comment>
<dbReference type="AlphaFoldDB" id="W7QGL5"/>
<keyword evidence="6 9" id="KW-0663">Pyridoxal phosphate</keyword>
<dbReference type="UniPathway" id="UPA00042">
    <property type="reaction ID" value="UER00497"/>
</dbReference>
<dbReference type="InterPro" id="IPR020622">
    <property type="entry name" value="Ala_racemase_pyridoxalP-BS"/>
</dbReference>
<feature type="binding site" evidence="9 11">
    <location>
        <position position="129"/>
    </location>
    <ligand>
        <name>substrate</name>
    </ligand>
</feature>
<evidence type="ECO:0000313" key="13">
    <source>
        <dbReference type="EMBL" id="EWH12059.1"/>
    </source>
</evidence>
<dbReference type="GO" id="GO:0030632">
    <property type="term" value="P:D-alanine biosynthetic process"/>
    <property type="evidence" value="ECO:0007669"/>
    <property type="project" value="UniProtKB-UniRule"/>
</dbReference>
<evidence type="ECO:0000256" key="4">
    <source>
        <dbReference type="ARBA" id="ARBA00007880"/>
    </source>
</evidence>
<dbReference type="InterPro" id="IPR011079">
    <property type="entry name" value="Ala_racemase_C"/>
</dbReference>
<evidence type="ECO:0000256" key="10">
    <source>
        <dbReference type="PIRSR" id="PIRSR600821-50"/>
    </source>
</evidence>
<feature type="domain" description="Alanine racemase C-terminal" evidence="12">
    <location>
        <begin position="242"/>
        <end position="366"/>
    </location>
</feature>
<evidence type="ECO:0000256" key="9">
    <source>
        <dbReference type="HAMAP-Rule" id="MF_01201"/>
    </source>
</evidence>
<dbReference type="Proteomes" id="UP000019276">
    <property type="component" value="Unassembled WGS sequence"/>
</dbReference>
<dbReference type="HAMAP" id="MF_01201">
    <property type="entry name" value="Ala_racemase"/>
    <property type="match status" value="1"/>
</dbReference>
<protein>
    <recommendedName>
        <fullName evidence="5 9">Alanine racemase</fullName>
        <ecNumber evidence="5 9">5.1.1.1</ecNumber>
    </recommendedName>
</protein>
<organism evidence="13 14">
    <name type="scientific">Catenovulum agarivorans DS-2</name>
    <dbReference type="NCBI Taxonomy" id="1328313"/>
    <lineage>
        <taxon>Bacteria</taxon>
        <taxon>Pseudomonadati</taxon>
        <taxon>Pseudomonadota</taxon>
        <taxon>Gammaproteobacteria</taxon>
        <taxon>Alteromonadales</taxon>
        <taxon>Alteromonadaceae</taxon>
        <taxon>Catenovulum</taxon>
    </lineage>
</organism>
<feature type="active site" description="Proton acceptor; specific for L-alanine" evidence="9">
    <location>
        <position position="263"/>
    </location>
</feature>
<evidence type="ECO:0000256" key="2">
    <source>
        <dbReference type="ARBA" id="ARBA00001933"/>
    </source>
</evidence>
<evidence type="ECO:0000256" key="6">
    <source>
        <dbReference type="ARBA" id="ARBA00022898"/>
    </source>
</evidence>
<dbReference type="GO" id="GO:0005829">
    <property type="term" value="C:cytosol"/>
    <property type="evidence" value="ECO:0007669"/>
    <property type="project" value="TreeGrafter"/>
</dbReference>
<dbReference type="Pfam" id="PF01168">
    <property type="entry name" value="Ala_racemase_N"/>
    <property type="match status" value="1"/>
</dbReference>
<feature type="modified residue" description="N6-(pyridoxal phosphate)lysine" evidence="9 10">
    <location>
        <position position="34"/>
    </location>
</feature>
<dbReference type="GO" id="GO:0030170">
    <property type="term" value="F:pyridoxal phosphate binding"/>
    <property type="evidence" value="ECO:0007669"/>
    <property type="project" value="UniProtKB-UniRule"/>
</dbReference>
<sequence length="370" mass="40672">MTTAVAHIKLAALAHNLKIAQQAAANSKVIAVCKANGYGHGLVETATAFKNADCLGVARIEEALQLRQAHISQPIVLLEGIFSAQELIDAEQKQLIICIHQQWQLDIIKQHASGKKLTLWLKVDTGMTRLGFAVNEIPAIIEQIAQMPQINKQLCLLSHFACADEFNHPSIIQQIQNFEFCKKQAIKTANNFGLELTFSMANSAGSLTLPDCHYDYIRPGIMLYGVSPIPNKVGKHHNLLPVMQLTSKLISIKAIPARTSVGYGATWQSHKHTHIGVVAIGYGDGYPRHAKNGTPVWINGRVVPIVGRVSMDMITVDLGENPQEKIGDTVELWGDNLPIEHVAEYSSTIAYELLCQITARVEKKYYSSGN</sequence>
<dbReference type="PANTHER" id="PTHR30511">
    <property type="entry name" value="ALANINE RACEMASE"/>
    <property type="match status" value="1"/>
</dbReference>
<name>W7QGL5_9ALTE</name>
<dbReference type="EC" id="5.1.1.1" evidence="5 9"/>
<dbReference type="PROSITE" id="PS00395">
    <property type="entry name" value="ALANINE_RACEMASE"/>
    <property type="match status" value="1"/>
</dbReference>
<dbReference type="FunFam" id="2.40.37.10:FF:000002">
    <property type="entry name" value="Alanine racemase"/>
    <property type="match status" value="1"/>
</dbReference>
<feature type="binding site" evidence="9 11">
    <location>
        <position position="311"/>
    </location>
    <ligand>
        <name>substrate</name>
    </ligand>
</feature>
<dbReference type="PRINTS" id="PR00992">
    <property type="entry name" value="ALARACEMASE"/>
</dbReference>
<evidence type="ECO:0000256" key="11">
    <source>
        <dbReference type="PIRSR" id="PIRSR600821-52"/>
    </source>
</evidence>
<keyword evidence="7 9" id="KW-0413">Isomerase</keyword>
<dbReference type="RefSeq" id="WP_035012519.1">
    <property type="nucleotide sequence ID" value="NZ_ARZY01000001.1"/>
</dbReference>
<dbReference type="InterPro" id="IPR000821">
    <property type="entry name" value="Ala_racemase"/>
</dbReference>
<dbReference type="EMBL" id="ARZY01000001">
    <property type="protein sequence ID" value="EWH12059.1"/>
    <property type="molecule type" value="Genomic_DNA"/>
</dbReference>
<dbReference type="Gene3D" id="2.40.37.10">
    <property type="entry name" value="Lyase, Ornithine Decarboxylase, Chain A, domain 1"/>
    <property type="match status" value="1"/>
</dbReference>
<dbReference type="SMART" id="SM01005">
    <property type="entry name" value="Ala_racemase_C"/>
    <property type="match status" value="1"/>
</dbReference>
<comment type="catalytic activity">
    <reaction evidence="1 9">
        <text>L-alanine = D-alanine</text>
        <dbReference type="Rhea" id="RHEA:20249"/>
        <dbReference type="ChEBI" id="CHEBI:57416"/>
        <dbReference type="ChEBI" id="CHEBI:57972"/>
        <dbReference type="EC" id="5.1.1.1"/>
    </reaction>
</comment>
<dbReference type="CDD" id="cd06827">
    <property type="entry name" value="PLPDE_III_AR_proteobact"/>
    <property type="match status" value="1"/>
</dbReference>
<evidence type="ECO:0000256" key="1">
    <source>
        <dbReference type="ARBA" id="ARBA00000316"/>
    </source>
</evidence>
<dbReference type="PATRIC" id="fig|1328313.3.peg.1"/>
<reference evidence="13 14" key="1">
    <citation type="journal article" date="2014" name="Genome Announc.">
        <title>Draft Genome Sequence of the Agar-Degrading Bacterium Catenovulum sp. Strain DS-2, Isolated from Intestines of Haliotis diversicolor.</title>
        <authorList>
            <person name="Shan D."/>
            <person name="Li X."/>
            <person name="Gu Z."/>
            <person name="Wei G."/>
            <person name="Gao Z."/>
            <person name="Shao Z."/>
        </authorList>
    </citation>
    <scope>NUCLEOTIDE SEQUENCE [LARGE SCALE GENOMIC DNA]</scope>
    <source>
        <strain evidence="13 14">DS-2</strain>
    </source>
</reference>
<dbReference type="GO" id="GO:0008784">
    <property type="term" value="F:alanine racemase activity"/>
    <property type="evidence" value="ECO:0007669"/>
    <property type="project" value="UniProtKB-UniRule"/>
</dbReference>
<comment type="cofactor">
    <cofactor evidence="2 9 10">
        <name>pyridoxal 5'-phosphate</name>
        <dbReference type="ChEBI" id="CHEBI:597326"/>
    </cofactor>
</comment>
<proteinExistence type="inferred from homology"/>
<dbReference type="FunFam" id="3.20.20.10:FF:000002">
    <property type="entry name" value="Alanine racemase"/>
    <property type="match status" value="1"/>
</dbReference>
<dbReference type="STRING" id="1328313.DS2_00005"/>
<dbReference type="SUPFAM" id="SSF50621">
    <property type="entry name" value="Alanine racemase C-terminal domain-like"/>
    <property type="match status" value="1"/>
</dbReference>
<dbReference type="eggNOG" id="COG0787">
    <property type="taxonomic scope" value="Bacteria"/>
</dbReference>
<accession>W7QGL5</accession>
<evidence type="ECO:0000259" key="12">
    <source>
        <dbReference type="SMART" id="SM01005"/>
    </source>
</evidence>